<evidence type="ECO:0000256" key="5">
    <source>
        <dbReference type="ARBA" id="ARBA00022842"/>
    </source>
</evidence>
<protein>
    <recommendedName>
        <fullName evidence="11">Integrase catalytic domain-containing protein</fullName>
    </recommendedName>
</protein>
<gene>
    <name evidence="12" type="ORF">TKK_000495</name>
</gene>
<evidence type="ECO:0000313" key="13">
    <source>
        <dbReference type="Proteomes" id="UP001627154"/>
    </source>
</evidence>
<dbReference type="Proteomes" id="UP001627154">
    <property type="component" value="Unassembled WGS sequence"/>
</dbReference>
<dbReference type="InterPro" id="IPR057670">
    <property type="entry name" value="SH3_retrovirus"/>
</dbReference>
<feature type="region of interest" description="Disordered" evidence="10">
    <location>
        <begin position="419"/>
        <end position="442"/>
    </location>
</feature>
<feature type="domain" description="Integrase catalytic" evidence="11">
    <location>
        <begin position="1"/>
        <end position="181"/>
    </location>
</feature>
<keyword evidence="9" id="KW-0233">DNA recombination</keyword>
<feature type="compositionally biased region" description="Basic and acidic residues" evidence="10">
    <location>
        <begin position="419"/>
        <end position="436"/>
    </location>
</feature>
<proteinExistence type="predicted"/>
<dbReference type="GO" id="GO:0015074">
    <property type="term" value="P:DNA integration"/>
    <property type="evidence" value="ECO:0007669"/>
    <property type="project" value="UniProtKB-KW"/>
</dbReference>
<keyword evidence="8" id="KW-0548">Nucleotidyltransferase</keyword>
<dbReference type="SUPFAM" id="SSF53098">
    <property type="entry name" value="Ribonuclease H-like"/>
    <property type="match status" value="1"/>
</dbReference>
<dbReference type="InterPro" id="IPR001584">
    <property type="entry name" value="Integrase_cat-core"/>
</dbReference>
<sequence length="453" mass="52396">MEKLPFKSLRTRSDRSLHTIHTDTMGPITPTSFPGNNRWIVVFVDDFSRYAKVDCITNKSESGDCLEKYLRETRNLRGKNEKLCFLRSDNGTEFTGGKFSEIIDEEKATFDFAPPHTPQLNGTAERFNKTIQNKIRALMFDSGLPESMWSLAADAATYIYNRTPHKSNGFKTPLSLMNKNIKSNVDKIKRFGCLAYAKILTNTKKFGEKAARGILVGYRPNSTLLWQPSNNRFLISRHVRYNEKITYRDIKEHQETQKTTNAEKVLESVQNIESNTEENEEYIDENEESPTMEQKKEIDQPLQRTNTESLSNKPVSFRPEESKEHAKRTVGNQIKLPLMNRQEIVKKYLPKKNTVDLSNKSASFRPEEVTEHTLMVEQIKQLPRKNTVDLSNKSASSRPEEAPECTLMMKQVKKVKDQLRKKNNEASNKNKNENKNKGRTQLEVLRRITKRIR</sequence>
<dbReference type="InterPro" id="IPR036397">
    <property type="entry name" value="RNaseH_sf"/>
</dbReference>
<keyword evidence="6" id="KW-0229">DNA integration</keyword>
<feature type="compositionally biased region" description="Polar residues" evidence="10">
    <location>
        <begin position="302"/>
        <end position="314"/>
    </location>
</feature>
<dbReference type="EMBL" id="JBJJXI010000007">
    <property type="protein sequence ID" value="KAL3407525.1"/>
    <property type="molecule type" value="Genomic_DNA"/>
</dbReference>
<evidence type="ECO:0000256" key="9">
    <source>
        <dbReference type="ARBA" id="ARBA00023172"/>
    </source>
</evidence>
<evidence type="ECO:0000256" key="8">
    <source>
        <dbReference type="ARBA" id="ARBA00022932"/>
    </source>
</evidence>
<dbReference type="AlphaFoldDB" id="A0ABD2XQZ5"/>
<comment type="caution">
    <text evidence="12">The sequence shown here is derived from an EMBL/GenBank/DDBJ whole genome shotgun (WGS) entry which is preliminary data.</text>
</comment>
<dbReference type="GO" id="GO:0046872">
    <property type="term" value="F:metal ion binding"/>
    <property type="evidence" value="ECO:0007669"/>
    <property type="project" value="UniProtKB-KW"/>
</dbReference>
<evidence type="ECO:0000256" key="1">
    <source>
        <dbReference type="ARBA" id="ARBA00022722"/>
    </source>
</evidence>
<reference evidence="12 13" key="1">
    <citation type="journal article" date="2024" name="bioRxiv">
        <title>A reference genome for Trichogramma kaykai: A tiny desert-dwelling parasitoid wasp with competing sex-ratio distorters.</title>
        <authorList>
            <person name="Culotta J."/>
            <person name="Lindsey A.R."/>
        </authorList>
    </citation>
    <scope>NUCLEOTIDE SEQUENCE [LARGE SCALE GENOMIC DNA]</scope>
    <source>
        <strain evidence="12 13">KSX58</strain>
    </source>
</reference>
<keyword evidence="3" id="KW-0255">Endonuclease</keyword>
<feature type="region of interest" description="Disordered" evidence="10">
    <location>
        <begin position="269"/>
        <end position="328"/>
    </location>
</feature>
<name>A0ABD2XQZ5_9HYME</name>
<dbReference type="GO" id="GO:0003887">
    <property type="term" value="F:DNA-directed DNA polymerase activity"/>
    <property type="evidence" value="ECO:0007669"/>
    <property type="project" value="UniProtKB-KW"/>
</dbReference>
<keyword evidence="7" id="KW-0695">RNA-directed DNA polymerase</keyword>
<dbReference type="GO" id="GO:0006310">
    <property type="term" value="P:DNA recombination"/>
    <property type="evidence" value="ECO:0007669"/>
    <property type="project" value="UniProtKB-KW"/>
</dbReference>
<feature type="compositionally biased region" description="Acidic residues" evidence="10">
    <location>
        <begin position="275"/>
        <end position="290"/>
    </location>
</feature>
<dbReference type="Pfam" id="PF25597">
    <property type="entry name" value="SH3_retrovirus"/>
    <property type="match status" value="1"/>
</dbReference>
<dbReference type="InterPro" id="IPR039537">
    <property type="entry name" value="Retrotran_Ty1/copia-like"/>
</dbReference>
<dbReference type="GO" id="GO:0016787">
    <property type="term" value="F:hydrolase activity"/>
    <property type="evidence" value="ECO:0007669"/>
    <property type="project" value="UniProtKB-KW"/>
</dbReference>
<keyword evidence="8" id="KW-0808">Transferase</keyword>
<dbReference type="GO" id="GO:0004519">
    <property type="term" value="F:endonuclease activity"/>
    <property type="evidence" value="ECO:0007669"/>
    <property type="project" value="UniProtKB-KW"/>
</dbReference>
<dbReference type="PROSITE" id="PS50994">
    <property type="entry name" value="INTEGRASE"/>
    <property type="match status" value="1"/>
</dbReference>
<keyword evidence="1" id="KW-0540">Nuclease</keyword>
<evidence type="ECO:0000313" key="12">
    <source>
        <dbReference type="EMBL" id="KAL3407525.1"/>
    </source>
</evidence>
<dbReference type="PANTHER" id="PTHR42648:SF11">
    <property type="entry name" value="TRANSPOSON TY4-P GAG-POL POLYPROTEIN"/>
    <property type="match status" value="1"/>
</dbReference>
<evidence type="ECO:0000256" key="6">
    <source>
        <dbReference type="ARBA" id="ARBA00022908"/>
    </source>
</evidence>
<organism evidence="12 13">
    <name type="scientific">Trichogramma kaykai</name>
    <dbReference type="NCBI Taxonomy" id="54128"/>
    <lineage>
        <taxon>Eukaryota</taxon>
        <taxon>Metazoa</taxon>
        <taxon>Ecdysozoa</taxon>
        <taxon>Arthropoda</taxon>
        <taxon>Hexapoda</taxon>
        <taxon>Insecta</taxon>
        <taxon>Pterygota</taxon>
        <taxon>Neoptera</taxon>
        <taxon>Endopterygota</taxon>
        <taxon>Hymenoptera</taxon>
        <taxon>Apocrita</taxon>
        <taxon>Proctotrupomorpha</taxon>
        <taxon>Chalcidoidea</taxon>
        <taxon>Trichogrammatidae</taxon>
        <taxon>Trichogramma</taxon>
    </lineage>
</organism>
<dbReference type="Gene3D" id="3.30.420.10">
    <property type="entry name" value="Ribonuclease H-like superfamily/Ribonuclease H"/>
    <property type="match status" value="1"/>
</dbReference>
<feature type="compositionally biased region" description="Polar residues" evidence="10">
    <location>
        <begin position="388"/>
        <end position="397"/>
    </location>
</feature>
<accession>A0ABD2XQZ5</accession>
<evidence type="ECO:0000259" key="11">
    <source>
        <dbReference type="PROSITE" id="PS50994"/>
    </source>
</evidence>
<evidence type="ECO:0000256" key="10">
    <source>
        <dbReference type="SAM" id="MobiDB-lite"/>
    </source>
</evidence>
<keyword evidence="2" id="KW-0479">Metal-binding</keyword>
<keyword evidence="5" id="KW-0460">Magnesium</keyword>
<evidence type="ECO:0000256" key="3">
    <source>
        <dbReference type="ARBA" id="ARBA00022759"/>
    </source>
</evidence>
<feature type="region of interest" description="Disordered" evidence="10">
    <location>
        <begin position="385"/>
        <end position="406"/>
    </location>
</feature>
<evidence type="ECO:0000256" key="4">
    <source>
        <dbReference type="ARBA" id="ARBA00022801"/>
    </source>
</evidence>
<keyword evidence="13" id="KW-1185">Reference proteome</keyword>
<dbReference type="InterPro" id="IPR012337">
    <property type="entry name" value="RNaseH-like_sf"/>
</dbReference>
<dbReference type="GO" id="GO:0003964">
    <property type="term" value="F:RNA-directed DNA polymerase activity"/>
    <property type="evidence" value="ECO:0007669"/>
    <property type="project" value="UniProtKB-KW"/>
</dbReference>
<dbReference type="PANTHER" id="PTHR42648">
    <property type="entry name" value="TRANSPOSASE, PUTATIVE-RELATED"/>
    <property type="match status" value="1"/>
</dbReference>
<keyword evidence="8" id="KW-0239">DNA-directed DNA polymerase</keyword>
<evidence type="ECO:0000256" key="2">
    <source>
        <dbReference type="ARBA" id="ARBA00022723"/>
    </source>
</evidence>
<keyword evidence="4" id="KW-0378">Hydrolase</keyword>
<evidence type="ECO:0000256" key="7">
    <source>
        <dbReference type="ARBA" id="ARBA00022918"/>
    </source>
</evidence>